<dbReference type="EMBL" id="FNUY01000016">
    <property type="protein sequence ID" value="SEG80368.1"/>
    <property type="molecule type" value="Genomic_DNA"/>
</dbReference>
<gene>
    <name evidence="2" type="ORF">SAMN04488115_11639</name>
</gene>
<keyword evidence="3" id="KW-1185">Reference proteome</keyword>
<evidence type="ECO:0000313" key="2">
    <source>
        <dbReference type="EMBL" id="SEG80368.1"/>
    </source>
</evidence>
<evidence type="ECO:0000256" key="1">
    <source>
        <dbReference type="SAM" id="MobiDB-lite"/>
    </source>
</evidence>
<proteinExistence type="predicted"/>
<feature type="region of interest" description="Disordered" evidence="1">
    <location>
        <begin position="1"/>
        <end position="46"/>
    </location>
</feature>
<protein>
    <submittedName>
        <fullName evidence="2">Uncharacterized protein</fullName>
    </submittedName>
</protein>
<name>A0A1H6D5V1_9HYPH</name>
<reference evidence="2 3" key="1">
    <citation type="submission" date="2016-10" db="EMBL/GenBank/DDBJ databases">
        <authorList>
            <person name="de Groot N.N."/>
        </authorList>
    </citation>
    <scope>NUCLEOTIDE SEQUENCE [LARGE SCALE GENOMIC DNA]</scope>
    <source>
        <strain evidence="2 3">DSM 26656</strain>
    </source>
</reference>
<evidence type="ECO:0000313" key="3">
    <source>
        <dbReference type="Proteomes" id="UP000236743"/>
    </source>
</evidence>
<sequence>MPISAGRHSPPELAIVDEPPSRARDLDQGASLGDLQPQQPPPEMVRRLTPTELAAEYRRWIVSVSPSRR</sequence>
<accession>A0A1H6D5V1</accession>
<dbReference type="AlphaFoldDB" id="A0A1H6D5V1"/>
<organism evidence="2 3">
    <name type="scientific">Bosea lathyri</name>
    <dbReference type="NCBI Taxonomy" id="1036778"/>
    <lineage>
        <taxon>Bacteria</taxon>
        <taxon>Pseudomonadati</taxon>
        <taxon>Pseudomonadota</taxon>
        <taxon>Alphaproteobacteria</taxon>
        <taxon>Hyphomicrobiales</taxon>
        <taxon>Boseaceae</taxon>
        <taxon>Bosea</taxon>
    </lineage>
</organism>
<dbReference type="Proteomes" id="UP000236743">
    <property type="component" value="Unassembled WGS sequence"/>
</dbReference>